<name>A0A1R3KTM1_9ROSI</name>
<comment type="caution">
    <text evidence="1">The sequence shown here is derived from an EMBL/GenBank/DDBJ whole genome shotgun (WGS) entry which is preliminary data.</text>
</comment>
<evidence type="ECO:0000313" key="2">
    <source>
        <dbReference type="Proteomes" id="UP000187203"/>
    </source>
</evidence>
<proteinExistence type="predicted"/>
<reference evidence="2" key="1">
    <citation type="submission" date="2013-09" db="EMBL/GenBank/DDBJ databases">
        <title>Corchorus olitorius genome sequencing.</title>
        <authorList>
            <person name="Alam M."/>
            <person name="Haque M.S."/>
            <person name="Islam M.S."/>
            <person name="Emdad E.M."/>
            <person name="Islam M.M."/>
            <person name="Ahmed B."/>
            <person name="Halim A."/>
            <person name="Hossen Q.M.M."/>
            <person name="Hossain M.Z."/>
            <person name="Ahmed R."/>
            <person name="Khan M.M."/>
            <person name="Islam R."/>
            <person name="Rashid M.M."/>
            <person name="Khan S.A."/>
            <person name="Rahman M.S."/>
            <person name="Alam M."/>
            <person name="Yahiya A.S."/>
            <person name="Khan M.S."/>
            <person name="Azam M.S."/>
            <person name="Haque T."/>
            <person name="Lashkar M.Z.H."/>
            <person name="Akhand A.I."/>
            <person name="Morshed G."/>
            <person name="Roy S."/>
            <person name="Uddin K.S."/>
            <person name="Rabeya T."/>
            <person name="Hossain A.S."/>
            <person name="Chowdhury A."/>
            <person name="Snigdha A.R."/>
            <person name="Mortoza M.S."/>
            <person name="Matin S.A."/>
            <person name="Hoque S.M.E."/>
            <person name="Islam M.K."/>
            <person name="Roy D.K."/>
            <person name="Haider R."/>
            <person name="Moosa M.M."/>
            <person name="Elias S.M."/>
            <person name="Hasan A.M."/>
            <person name="Jahan S."/>
            <person name="Shafiuddin M."/>
            <person name="Mahmood N."/>
            <person name="Shommy N.S."/>
        </authorList>
    </citation>
    <scope>NUCLEOTIDE SEQUENCE [LARGE SCALE GENOMIC DNA]</scope>
    <source>
        <strain evidence="2">cv. O-4</strain>
    </source>
</reference>
<keyword evidence="2" id="KW-1185">Reference proteome</keyword>
<sequence length="35" mass="4041">MPICSMSTKRKLKTNQSIQHCKTTTLDMFNGVYYA</sequence>
<dbReference type="AlphaFoldDB" id="A0A1R3KTM1"/>
<accession>A0A1R3KTM1</accession>
<gene>
    <name evidence="1" type="ORF">COLO4_04512</name>
</gene>
<dbReference type="EMBL" id="AWUE01011836">
    <property type="protein sequence ID" value="OMP10430.1"/>
    <property type="molecule type" value="Genomic_DNA"/>
</dbReference>
<organism evidence="1 2">
    <name type="scientific">Corchorus olitorius</name>
    <dbReference type="NCBI Taxonomy" id="93759"/>
    <lineage>
        <taxon>Eukaryota</taxon>
        <taxon>Viridiplantae</taxon>
        <taxon>Streptophyta</taxon>
        <taxon>Embryophyta</taxon>
        <taxon>Tracheophyta</taxon>
        <taxon>Spermatophyta</taxon>
        <taxon>Magnoliopsida</taxon>
        <taxon>eudicotyledons</taxon>
        <taxon>Gunneridae</taxon>
        <taxon>Pentapetalae</taxon>
        <taxon>rosids</taxon>
        <taxon>malvids</taxon>
        <taxon>Malvales</taxon>
        <taxon>Malvaceae</taxon>
        <taxon>Grewioideae</taxon>
        <taxon>Apeibeae</taxon>
        <taxon>Corchorus</taxon>
    </lineage>
</organism>
<dbReference type="Proteomes" id="UP000187203">
    <property type="component" value="Unassembled WGS sequence"/>
</dbReference>
<evidence type="ECO:0000313" key="1">
    <source>
        <dbReference type="EMBL" id="OMP10430.1"/>
    </source>
</evidence>
<protein>
    <submittedName>
        <fullName evidence="1">Uncharacterized protein</fullName>
    </submittedName>
</protein>